<dbReference type="CDD" id="cd01450">
    <property type="entry name" value="vWFA_subfamily_ECM"/>
    <property type="match status" value="2"/>
</dbReference>
<feature type="domain" description="VWFA" evidence="7">
    <location>
        <begin position="836"/>
        <end position="1005"/>
    </location>
</feature>
<keyword evidence="5" id="KW-0325">Glycoprotein</keyword>
<keyword evidence="8" id="KW-0176">Collagen</keyword>
<feature type="signal peptide" evidence="6">
    <location>
        <begin position="1"/>
        <end position="22"/>
    </location>
</feature>
<dbReference type="InterPro" id="IPR036465">
    <property type="entry name" value="vWFA_dom_sf"/>
</dbReference>
<dbReference type="PANTHER" id="PTHR24020:SF86">
    <property type="entry name" value="COLLAGEN, TYPE VI, ALPHA 4"/>
    <property type="match status" value="1"/>
</dbReference>
<reference evidence="8" key="1">
    <citation type="submission" date="2023-04" db="EMBL/GenBank/DDBJ databases">
        <title>Chromosome-level genome of Chaenocephalus aceratus.</title>
        <authorList>
            <person name="Park H."/>
        </authorList>
    </citation>
    <scope>NUCLEOTIDE SEQUENCE</scope>
    <source>
        <strain evidence="8">DE</strain>
        <tissue evidence="8">Muscle</tissue>
    </source>
</reference>
<keyword evidence="3 6" id="KW-0732">Signal</keyword>
<gene>
    <name evidence="8" type="ORF">KUDE01_021455</name>
</gene>
<evidence type="ECO:0000256" key="1">
    <source>
        <dbReference type="ARBA" id="ARBA00004613"/>
    </source>
</evidence>
<feature type="domain" description="VWFA" evidence="7">
    <location>
        <begin position="1023"/>
        <end position="1192"/>
    </location>
</feature>
<dbReference type="InterPro" id="IPR050525">
    <property type="entry name" value="ECM_Assembly_Org"/>
</dbReference>
<evidence type="ECO:0000256" key="5">
    <source>
        <dbReference type="ARBA" id="ARBA00023180"/>
    </source>
</evidence>
<dbReference type="SUPFAM" id="SSF53300">
    <property type="entry name" value="vWA-like"/>
    <property type="match status" value="7"/>
</dbReference>
<organism evidence="8 9">
    <name type="scientific">Dissostichus eleginoides</name>
    <name type="common">Patagonian toothfish</name>
    <name type="synonym">Dissostichus amissus</name>
    <dbReference type="NCBI Taxonomy" id="100907"/>
    <lineage>
        <taxon>Eukaryota</taxon>
        <taxon>Metazoa</taxon>
        <taxon>Chordata</taxon>
        <taxon>Craniata</taxon>
        <taxon>Vertebrata</taxon>
        <taxon>Euteleostomi</taxon>
        <taxon>Actinopterygii</taxon>
        <taxon>Neopterygii</taxon>
        <taxon>Teleostei</taxon>
        <taxon>Neoteleostei</taxon>
        <taxon>Acanthomorphata</taxon>
        <taxon>Eupercaria</taxon>
        <taxon>Perciformes</taxon>
        <taxon>Notothenioidei</taxon>
        <taxon>Nototheniidae</taxon>
        <taxon>Dissostichus</taxon>
    </lineage>
</organism>
<evidence type="ECO:0000256" key="4">
    <source>
        <dbReference type="ARBA" id="ARBA00022737"/>
    </source>
</evidence>
<dbReference type="CDD" id="cd01472">
    <property type="entry name" value="vWA_collagen"/>
    <property type="match status" value="1"/>
</dbReference>
<dbReference type="Proteomes" id="UP001228049">
    <property type="component" value="Unassembled WGS sequence"/>
</dbReference>
<dbReference type="Pfam" id="PF00092">
    <property type="entry name" value="VWA"/>
    <property type="match status" value="7"/>
</dbReference>
<evidence type="ECO:0000313" key="9">
    <source>
        <dbReference type="Proteomes" id="UP001228049"/>
    </source>
</evidence>
<feature type="domain" description="VWFA" evidence="7">
    <location>
        <begin position="34"/>
        <end position="194"/>
    </location>
</feature>
<dbReference type="GO" id="GO:0005576">
    <property type="term" value="C:extracellular region"/>
    <property type="evidence" value="ECO:0007669"/>
    <property type="project" value="UniProtKB-SubCell"/>
</dbReference>
<dbReference type="PANTHER" id="PTHR24020">
    <property type="entry name" value="COLLAGEN ALPHA"/>
    <property type="match status" value="1"/>
</dbReference>
<evidence type="ECO:0000313" key="8">
    <source>
        <dbReference type="EMBL" id="KAK1896007.1"/>
    </source>
</evidence>
<feature type="chain" id="PRO_5042268615" evidence="6">
    <location>
        <begin position="23"/>
        <end position="1192"/>
    </location>
</feature>
<dbReference type="SMART" id="SM00327">
    <property type="entry name" value="VWA"/>
    <property type="match status" value="7"/>
</dbReference>
<feature type="domain" description="VWFA" evidence="7">
    <location>
        <begin position="698"/>
        <end position="768"/>
    </location>
</feature>
<comment type="subcellular location">
    <subcellularLocation>
        <location evidence="1">Secreted</location>
    </subcellularLocation>
</comment>
<accession>A0AAD9C4U8</accession>
<evidence type="ECO:0000256" key="2">
    <source>
        <dbReference type="ARBA" id="ARBA00022525"/>
    </source>
</evidence>
<keyword evidence="2" id="KW-0964">Secreted</keyword>
<evidence type="ECO:0000256" key="6">
    <source>
        <dbReference type="SAM" id="SignalP"/>
    </source>
</evidence>
<dbReference type="Gene3D" id="3.40.50.410">
    <property type="entry name" value="von Willebrand factor, type A domain"/>
    <property type="match status" value="10"/>
</dbReference>
<evidence type="ECO:0000256" key="3">
    <source>
        <dbReference type="ARBA" id="ARBA00022729"/>
    </source>
</evidence>
<dbReference type="InterPro" id="IPR002035">
    <property type="entry name" value="VWF_A"/>
</dbReference>
<sequence>MKGRTRIFLGVIVAAYFSGIAALKTDCENATVADIVFLVEGSSSIDKTNFVKVKGFLKSVIKDLNIGRKKGFLLKDHVDKTSLMIAVEKLSYQEGGTETGKAIDFLRTQYFTEEAGSRAGQRVPQIAVVITDGDSTDDVIAPAQRLRQQGVIVFGIGVGEANLQQLESIANRPPERFLSSIRNYAALQKLKDRLLKTVCISVEDQKQALTDRFADIFFMLDGSMAPGMVRGVISNLVELINRLNASASTYRIGLAQYGEDTEVEFSLKTFKNKQKTIETVKGFRLRPKTNKPANLGGALIYANTHLFTSEAGGRAHQGSRQYLVVMSAKDSKRSVYRDAELIKSFGDVILTEKKEIITEDCIGAKVADIVFIVDESGSIGNENFRLMREFLHLIVSSLDVSPKRVRVGIVTYNDVSTPQVFLNSFNDKDELLEYIKILPYSGGGTKTGEALNFTRENDEVSEAAITLRRAGVTIYALGIKDAIESELLEMASHPPDQHVFTRKSFTGLAHLKQTLQKILCRNIIAKAVTRKTETEGVCVKTDEADIFFLMDDSGSITWQDFAEMQKFINKFIETSKLGHNNIHHLGGGTGTGKALSHMGRLFKRAAVTRHHEAPKYLIVLTDGKSSDEVEAPAEELREQGIIIYAIGVKNSSQTQLEEIAGDPKRTIFVRNFDALEFINNDFIRDICSEDACRDIQGDIFFLTDSSESIDEDEFQKMKDFMKFVISKSAIGENKVHVGVMQFSTSYKLEFPLNQYYSKVNISGAIDDMTQLNEGSEEKGVVIYSIGVKNHNPTQLKEISGYSHRVYSEKDFDALKDLEAQVSSKICERECKMETADIIFLVDSSRISQIQYESMRKFMASIVNQTKVGTSLTRFGLISYSDEPRSHFKLNTYDSKRKVLAAIPTVKPKGGGTFTDKALSYSLEYFNARNGGREVPQILIVITGGAANIPSKLKGPADKLREHGVTVISVGVKEADRNQLLTIAGNPGSSFFVDRFEALETLHNDMSSVLCNATTRGCKGKQADLIFLLDQSSSINLEDYDMMKNFTASIFSKEPRDEFDLNRYFKKEDLIGHIQTMEYTGGDTYLGKALDHISNYFDDSRGVPKNLVLISDGGSHDDVEDAADYLRIHNISVFAIGVGDIHDLELLQITGTPEKLLNSVRDELRDVVSLNVPGLVSKITSVSHFKTIKALVA</sequence>
<keyword evidence="9" id="KW-1185">Reference proteome</keyword>
<dbReference type="EMBL" id="JASDAP010000010">
    <property type="protein sequence ID" value="KAK1896007.1"/>
    <property type="molecule type" value="Genomic_DNA"/>
</dbReference>
<evidence type="ECO:0000259" key="7">
    <source>
        <dbReference type="PROSITE" id="PS50234"/>
    </source>
</evidence>
<comment type="caution">
    <text evidence="8">The sequence shown here is derived from an EMBL/GenBank/DDBJ whole genome shotgun (WGS) entry which is preliminary data.</text>
</comment>
<dbReference type="PRINTS" id="PR00453">
    <property type="entry name" value="VWFADOMAIN"/>
</dbReference>
<feature type="domain" description="VWFA" evidence="7">
    <location>
        <begin position="368"/>
        <end position="686"/>
    </location>
</feature>
<name>A0AAD9C4U8_DISEL</name>
<proteinExistence type="predicted"/>
<keyword evidence="4" id="KW-0677">Repeat</keyword>
<dbReference type="FunFam" id="3.40.50.410:FF:000004">
    <property type="entry name" value="collagen alpha-6(VI) chain"/>
    <property type="match status" value="2"/>
</dbReference>
<dbReference type="GO" id="GO:0005581">
    <property type="term" value="C:collagen trimer"/>
    <property type="evidence" value="ECO:0007669"/>
    <property type="project" value="UniProtKB-KW"/>
</dbReference>
<dbReference type="AlphaFoldDB" id="A0AAD9C4U8"/>
<protein>
    <submittedName>
        <fullName evidence="8">Collagen alpha-6(VI) chain</fullName>
    </submittedName>
</protein>
<dbReference type="PROSITE" id="PS50234">
    <property type="entry name" value="VWFA"/>
    <property type="match status" value="6"/>
</dbReference>
<feature type="domain" description="VWFA" evidence="7">
    <location>
        <begin position="215"/>
        <end position="350"/>
    </location>
</feature>